<dbReference type="AlphaFoldDB" id="A0A2P2Q0T1"/>
<sequence length="18" mass="2279">MQKFANEWRTYITAIYRS</sequence>
<protein>
    <submittedName>
        <fullName evidence="1">Uncharacterized protein</fullName>
    </submittedName>
</protein>
<accession>A0A2P2Q0T1</accession>
<reference evidence="1" key="1">
    <citation type="submission" date="2018-02" db="EMBL/GenBank/DDBJ databases">
        <title>Rhizophora mucronata_Transcriptome.</title>
        <authorList>
            <person name="Meera S.P."/>
            <person name="Sreeshan A."/>
            <person name="Augustine A."/>
        </authorList>
    </citation>
    <scope>NUCLEOTIDE SEQUENCE</scope>
    <source>
        <tissue evidence="1">Leaf</tissue>
    </source>
</reference>
<evidence type="ECO:0000313" key="1">
    <source>
        <dbReference type="EMBL" id="MBX60584.1"/>
    </source>
</evidence>
<proteinExistence type="predicted"/>
<organism evidence="1">
    <name type="scientific">Rhizophora mucronata</name>
    <name type="common">Asiatic mangrove</name>
    <dbReference type="NCBI Taxonomy" id="61149"/>
    <lineage>
        <taxon>Eukaryota</taxon>
        <taxon>Viridiplantae</taxon>
        <taxon>Streptophyta</taxon>
        <taxon>Embryophyta</taxon>
        <taxon>Tracheophyta</taxon>
        <taxon>Spermatophyta</taxon>
        <taxon>Magnoliopsida</taxon>
        <taxon>eudicotyledons</taxon>
        <taxon>Gunneridae</taxon>
        <taxon>Pentapetalae</taxon>
        <taxon>rosids</taxon>
        <taxon>fabids</taxon>
        <taxon>Malpighiales</taxon>
        <taxon>Rhizophoraceae</taxon>
        <taxon>Rhizophora</taxon>
    </lineage>
</organism>
<name>A0A2P2Q0T1_RHIMU</name>
<dbReference type="EMBL" id="GGEC01080100">
    <property type="protein sequence ID" value="MBX60584.1"/>
    <property type="molecule type" value="Transcribed_RNA"/>
</dbReference>